<name>A0A382M906_9ZZZZ</name>
<sequence>MELSKKTKAALWWHRLKTKSNLGVDALSLSNEGQTPRRFMIILPEHTTESDLAKRFIYSMRNALGPSGVDQMRILGPAVVGNLMNLGDFHDFILYSETDLNRWGLPGKELMWTCQRIQVDAVLDLNQVFAPVSATLCEKISAPLKVGFYSEEGEGYFNIMVRRQGEELAESGFKEIFQILGIR</sequence>
<reference evidence="1" key="1">
    <citation type="submission" date="2018-05" db="EMBL/GenBank/DDBJ databases">
        <authorList>
            <person name="Lanie J.A."/>
            <person name="Ng W.-L."/>
            <person name="Kazmierczak K.M."/>
            <person name="Andrzejewski T.M."/>
            <person name="Davidsen T.M."/>
            <person name="Wayne K.J."/>
            <person name="Tettelin H."/>
            <person name="Glass J.I."/>
            <person name="Rusch D."/>
            <person name="Podicherti R."/>
            <person name="Tsui H.-C.T."/>
            <person name="Winkler M.E."/>
        </authorList>
    </citation>
    <scope>NUCLEOTIDE SEQUENCE</scope>
</reference>
<protein>
    <submittedName>
        <fullName evidence="1">Uncharacterized protein</fullName>
    </submittedName>
</protein>
<accession>A0A382M906</accession>
<evidence type="ECO:0000313" key="1">
    <source>
        <dbReference type="EMBL" id="SVC45326.1"/>
    </source>
</evidence>
<proteinExistence type="predicted"/>
<gene>
    <name evidence="1" type="ORF">METZ01_LOCUS298180</name>
</gene>
<dbReference type="EMBL" id="UINC01092057">
    <property type="protein sequence ID" value="SVC45326.1"/>
    <property type="molecule type" value="Genomic_DNA"/>
</dbReference>
<organism evidence="1">
    <name type="scientific">marine metagenome</name>
    <dbReference type="NCBI Taxonomy" id="408172"/>
    <lineage>
        <taxon>unclassified sequences</taxon>
        <taxon>metagenomes</taxon>
        <taxon>ecological metagenomes</taxon>
    </lineage>
</organism>
<dbReference type="AlphaFoldDB" id="A0A382M906"/>